<dbReference type="EMBL" id="CP114052">
    <property type="protein sequence ID" value="WAW15744.1"/>
    <property type="molecule type" value="Genomic_DNA"/>
</dbReference>
<feature type="domain" description="SH3b" evidence="3">
    <location>
        <begin position="114"/>
        <end position="176"/>
    </location>
</feature>
<name>A0ABY7JQV4_9FIRM</name>
<evidence type="ECO:0000313" key="4">
    <source>
        <dbReference type="EMBL" id="WAW15744.1"/>
    </source>
</evidence>
<protein>
    <submittedName>
        <fullName evidence="4">SH3 domain-containing protein</fullName>
    </submittedName>
</protein>
<dbReference type="Gene3D" id="2.30.30.40">
    <property type="entry name" value="SH3 Domains"/>
    <property type="match status" value="3"/>
</dbReference>
<reference evidence="4" key="1">
    <citation type="submission" date="2022-12" db="EMBL/GenBank/DDBJ databases">
        <title>Peptostreptococcus.</title>
        <authorList>
            <person name="Lee S.H."/>
        </authorList>
    </citation>
    <scope>NUCLEOTIDE SEQUENCE</scope>
    <source>
        <strain evidence="4">CBA3647</strain>
    </source>
</reference>
<evidence type="ECO:0000256" key="2">
    <source>
        <dbReference type="SAM" id="SignalP"/>
    </source>
</evidence>
<dbReference type="Pfam" id="PF08239">
    <property type="entry name" value="SH3_3"/>
    <property type="match status" value="3"/>
</dbReference>
<evidence type="ECO:0000256" key="1">
    <source>
        <dbReference type="SAM" id="MobiDB-lite"/>
    </source>
</evidence>
<organism evidence="4 5">
    <name type="scientific">Peptostreptococcus equinus</name>
    <dbReference type="NCBI Taxonomy" id="3003601"/>
    <lineage>
        <taxon>Bacteria</taxon>
        <taxon>Bacillati</taxon>
        <taxon>Bacillota</taxon>
        <taxon>Clostridia</taxon>
        <taxon>Peptostreptococcales</taxon>
        <taxon>Peptostreptococcaceae</taxon>
        <taxon>Peptostreptococcus</taxon>
    </lineage>
</organism>
<feature type="compositionally biased region" description="Low complexity" evidence="1">
    <location>
        <begin position="173"/>
        <end position="188"/>
    </location>
</feature>
<dbReference type="SMART" id="SM00047">
    <property type="entry name" value="LYZ2"/>
    <property type="match status" value="1"/>
</dbReference>
<dbReference type="PROSITE" id="PS51781">
    <property type="entry name" value="SH3B"/>
    <property type="match status" value="3"/>
</dbReference>
<feature type="domain" description="SH3b" evidence="3">
    <location>
        <begin position="23"/>
        <end position="85"/>
    </location>
</feature>
<evidence type="ECO:0000259" key="3">
    <source>
        <dbReference type="PROSITE" id="PS51781"/>
    </source>
</evidence>
<dbReference type="Proteomes" id="UP001164187">
    <property type="component" value="Chromosome"/>
</dbReference>
<dbReference type="InterPro" id="IPR052354">
    <property type="entry name" value="Cell_Wall_Dynamics_Protein"/>
</dbReference>
<sequence>MNLKVLATSVAAVSLFAVPSQAANQAQVSYQYVNVRSTPSTKGYVKFGATKGTKLAILSYKNGWYQVSINGRKGWMTANAVSFKKITNTSTNSNGKQGNNSISKNTNVNVAPKNYGAYVNTGSLNFRTGPSTSKPSLGRLGYKQNVRVIGQVGGWTKISVNGRIGYVASQYLSNSKSPSSNNSNISKPKPTKPAPAQTSNNYMSVRAPRLNVRSNGSISSRVIGSLSQNQKIQVLGTSGAWTKISINGKIGYVASQYLSNVSNTTNSTSTNNTTSTTGYTKQSTSLNAFVDRQSMKLNTISDGRGWRKATKNEIKAYANPNSAQNRNSQYQFAKLNRYTADMSAYQVNRYLNNYINSNNVFYNKGQAFINAAKANNINLLYFVSHSMIETGYGYSNLAKGSYYNGKKVYNFYGIGAYDGNAYMGGKQTAYRNGWTSIDKGLNGSANWIARNYIHNPTYRQDTLYKMRWDNKHPYHQYASDIRWSKMIGDKMQGMTRYTNKAPKLSYEKPVYR</sequence>
<dbReference type="PANTHER" id="PTHR34408">
    <property type="entry name" value="FAMILY PROTEIN, PUTATIVE-RELATED"/>
    <property type="match status" value="1"/>
</dbReference>
<evidence type="ECO:0000313" key="5">
    <source>
        <dbReference type="Proteomes" id="UP001164187"/>
    </source>
</evidence>
<feature type="signal peptide" evidence="2">
    <location>
        <begin position="1"/>
        <end position="22"/>
    </location>
</feature>
<accession>A0ABY7JQV4</accession>
<proteinExistence type="predicted"/>
<dbReference type="InterPro" id="IPR002901">
    <property type="entry name" value="MGlyc_endo_b_GlcNAc-like_dom"/>
</dbReference>
<feature type="chain" id="PRO_5047470066" evidence="2">
    <location>
        <begin position="23"/>
        <end position="512"/>
    </location>
</feature>
<feature type="region of interest" description="Disordered" evidence="1">
    <location>
        <begin position="173"/>
        <end position="202"/>
    </location>
</feature>
<dbReference type="Pfam" id="PF01832">
    <property type="entry name" value="Glucosaminidase"/>
    <property type="match status" value="1"/>
</dbReference>
<gene>
    <name evidence="4" type="ORF">O0R46_04640</name>
</gene>
<dbReference type="SMART" id="SM00287">
    <property type="entry name" value="SH3b"/>
    <property type="match status" value="3"/>
</dbReference>
<feature type="domain" description="SH3b" evidence="3">
    <location>
        <begin position="199"/>
        <end position="262"/>
    </location>
</feature>
<dbReference type="RefSeq" id="WP_269312423.1">
    <property type="nucleotide sequence ID" value="NZ_CP114052.1"/>
</dbReference>
<feature type="region of interest" description="Disordered" evidence="1">
    <location>
        <begin position="88"/>
        <end position="107"/>
    </location>
</feature>
<keyword evidence="5" id="KW-1185">Reference proteome</keyword>
<keyword evidence="2" id="KW-0732">Signal</keyword>
<dbReference type="InterPro" id="IPR003646">
    <property type="entry name" value="SH3-like_bac-type"/>
</dbReference>